<dbReference type="PANTHER" id="PTHR21223:SF2">
    <property type="entry name" value="CBY1-INTERACTING BAR DOMAIN-CONTAINING PROTEIN HOMOLOG"/>
    <property type="match status" value="1"/>
</dbReference>
<comment type="caution">
    <text evidence="2">The sequence shown here is derived from an EMBL/GenBank/DDBJ whole genome shotgun (WGS) entry which is preliminary data.</text>
</comment>
<dbReference type="EMBL" id="MU826381">
    <property type="protein sequence ID" value="KAJ7377289.1"/>
    <property type="molecule type" value="Genomic_DNA"/>
</dbReference>
<dbReference type="Gene3D" id="1.20.1270.60">
    <property type="entry name" value="Arfaptin homology (AH) domain/BAR domain"/>
    <property type="match status" value="1"/>
</dbReference>
<dbReference type="SUPFAM" id="SSF103657">
    <property type="entry name" value="BAR/IMD domain-like"/>
    <property type="match status" value="1"/>
</dbReference>
<evidence type="ECO:0000313" key="2">
    <source>
        <dbReference type="EMBL" id="KAJ7377289.1"/>
    </source>
</evidence>
<accession>A0A9W9ZC01</accession>
<dbReference type="PANTHER" id="PTHR21223">
    <property type="entry name" value="CBY1-INTERACTING BAR DOMAIN-CONTAINING PROTEIN HOMOLOG"/>
    <property type="match status" value="1"/>
</dbReference>
<dbReference type="OrthoDB" id="60621at2759"/>
<reference evidence="2" key="1">
    <citation type="submission" date="2023-01" db="EMBL/GenBank/DDBJ databases">
        <title>Genome assembly of the deep-sea coral Lophelia pertusa.</title>
        <authorList>
            <person name="Herrera S."/>
            <person name="Cordes E."/>
        </authorList>
    </citation>
    <scope>NUCLEOTIDE SEQUENCE</scope>
    <source>
        <strain evidence="2">USNM1676648</strain>
        <tissue evidence="2">Polyp</tissue>
    </source>
</reference>
<protein>
    <submittedName>
        <fullName evidence="2">Family with sequence similarity 92 member B</fullName>
    </submittedName>
</protein>
<keyword evidence="3" id="KW-1185">Reference proteome</keyword>
<dbReference type="GO" id="GO:0036064">
    <property type="term" value="C:ciliary basal body"/>
    <property type="evidence" value="ECO:0007669"/>
    <property type="project" value="TreeGrafter"/>
</dbReference>
<dbReference type="GO" id="GO:0035869">
    <property type="term" value="C:ciliary transition zone"/>
    <property type="evidence" value="ECO:0007669"/>
    <property type="project" value="TreeGrafter"/>
</dbReference>
<evidence type="ECO:0000313" key="3">
    <source>
        <dbReference type="Proteomes" id="UP001163046"/>
    </source>
</evidence>
<dbReference type="AlphaFoldDB" id="A0A9W9ZC01"/>
<evidence type="ECO:0000256" key="1">
    <source>
        <dbReference type="SAM" id="MobiDB-lite"/>
    </source>
</evidence>
<proteinExistence type="predicted"/>
<gene>
    <name evidence="2" type="primary">FAM92B</name>
    <name evidence="2" type="ORF">OS493_030101</name>
</gene>
<organism evidence="2 3">
    <name type="scientific">Desmophyllum pertusum</name>
    <dbReference type="NCBI Taxonomy" id="174260"/>
    <lineage>
        <taxon>Eukaryota</taxon>
        <taxon>Metazoa</taxon>
        <taxon>Cnidaria</taxon>
        <taxon>Anthozoa</taxon>
        <taxon>Hexacorallia</taxon>
        <taxon>Scleractinia</taxon>
        <taxon>Caryophylliina</taxon>
        <taxon>Caryophylliidae</taxon>
        <taxon>Desmophyllum</taxon>
    </lineage>
</organism>
<dbReference type="Pfam" id="PF06730">
    <property type="entry name" value="FAM92"/>
    <property type="match status" value="1"/>
</dbReference>
<dbReference type="Proteomes" id="UP001163046">
    <property type="component" value="Unassembled WGS sequence"/>
</dbReference>
<name>A0A9W9ZC01_9CNID</name>
<feature type="compositionally biased region" description="Basic and acidic residues" evidence="1">
    <location>
        <begin position="241"/>
        <end position="250"/>
    </location>
</feature>
<dbReference type="GO" id="GO:0060271">
    <property type="term" value="P:cilium assembly"/>
    <property type="evidence" value="ECO:0007669"/>
    <property type="project" value="TreeGrafter"/>
</dbReference>
<dbReference type="InterPro" id="IPR027267">
    <property type="entry name" value="AH/BAR_dom_sf"/>
</dbReference>
<feature type="region of interest" description="Disordered" evidence="1">
    <location>
        <begin position="203"/>
        <end position="260"/>
    </location>
</feature>
<sequence>MVPYTKRIEETENHFTAMGHWVEKYAAMMEKLAQKGEKLSSTIGVCTSDLDSNPTVKNNLSNYTMHLSTVQQHRKVLKDTLQERISSDIFAYEGKCQEMRKIVKACEDAVRKKNHRLTRLEKVKNRSPVDPRRINDANIKFEQARCQAERSREDIKVEMKHFEEQKREDMNRILGDFLLAEMRFHAQALQEYTAAFRCLLPDVDEKDPPRGSTRGSSRGHSRGKSERKVVFSGFDETQLPESERDHRAVRSESNGSAGKLSLGDLYSETDLVNYWD</sequence>
<dbReference type="InterPro" id="IPR009602">
    <property type="entry name" value="CBAR/FAM92"/>
</dbReference>